<dbReference type="AlphaFoldDB" id="A0A7J6KT73"/>
<proteinExistence type="predicted"/>
<dbReference type="Proteomes" id="UP000591131">
    <property type="component" value="Unassembled WGS sequence"/>
</dbReference>
<feature type="region of interest" description="Disordered" evidence="1">
    <location>
        <begin position="300"/>
        <end position="328"/>
    </location>
</feature>
<name>A0A7J6KT73_PERCH</name>
<dbReference type="OrthoDB" id="10337141at2759"/>
<dbReference type="EMBL" id="JAAPAO010001351">
    <property type="protein sequence ID" value="KAF4650072.1"/>
    <property type="molecule type" value="Genomic_DNA"/>
</dbReference>
<organism evidence="2 3">
    <name type="scientific">Perkinsus chesapeaki</name>
    <name type="common">Clam parasite</name>
    <name type="synonym">Perkinsus andrewsi</name>
    <dbReference type="NCBI Taxonomy" id="330153"/>
    <lineage>
        <taxon>Eukaryota</taxon>
        <taxon>Sar</taxon>
        <taxon>Alveolata</taxon>
        <taxon>Perkinsozoa</taxon>
        <taxon>Perkinsea</taxon>
        <taxon>Perkinsida</taxon>
        <taxon>Perkinsidae</taxon>
        <taxon>Perkinsus</taxon>
    </lineage>
</organism>
<accession>A0A7J6KT73</accession>
<feature type="region of interest" description="Disordered" evidence="1">
    <location>
        <begin position="334"/>
        <end position="353"/>
    </location>
</feature>
<sequence>MANSVDNWVNKVIRELLVTAEIENMAHLIISDLQSGFTAGNRSLDKSLEESAVLAFTESVEKALRFNPLYEPTDEGLIREAKRRAREEYLAIQDAESRLKTALRLGAKGTHIRKKMEPVFKASKELNDSLPKQEAMIMREIERLMEMINNERRSLAEQRGTLKQERRAFDFERRTSQADIGDVNGLRDRLRDTEGRMHNLEQDLDKERRRNSQGITPRPLSPVLHPADKEQAIDMLNKATKELEKVTEERDTALLEAQRIAKDLKRKEEQVALLERENSSSIGAAEEEIRQLREKVKSLAKANDTRATSPHRPPLTSTEGPPVVFVDPVLPSVSSSIATTPRSGENDENDDRGTLEQLLDALTGRKDDETETQHLLHSLEHVTECLTERCRVLETALNDAKRELKWWRTGGGTATFNEYVVGGLVASTTESAANNIIRAYAKAMAENERHVRLEEQRHRKEKADLERRVTESERRKVCRITGDESMML</sequence>
<evidence type="ECO:0000313" key="3">
    <source>
        <dbReference type="Proteomes" id="UP000591131"/>
    </source>
</evidence>
<keyword evidence="3" id="KW-1185">Reference proteome</keyword>
<feature type="compositionally biased region" description="Basic and acidic residues" evidence="1">
    <location>
        <begin position="191"/>
        <end position="210"/>
    </location>
</feature>
<protein>
    <submittedName>
        <fullName evidence="2">Uncharacterized protein</fullName>
    </submittedName>
</protein>
<feature type="region of interest" description="Disordered" evidence="1">
    <location>
        <begin position="191"/>
        <end position="224"/>
    </location>
</feature>
<evidence type="ECO:0000256" key="1">
    <source>
        <dbReference type="SAM" id="MobiDB-lite"/>
    </source>
</evidence>
<comment type="caution">
    <text evidence="2">The sequence shown here is derived from an EMBL/GenBank/DDBJ whole genome shotgun (WGS) entry which is preliminary data.</text>
</comment>
<feature type="compositionally biased region" description="Polar residues" evidence="1">
    <location>
        <begin position="334"/>
        <end position="343"/>
    </location>
</feature>
<gene>
    <name evidence="2" type="ORF">FOL47_001474</name>
</gene>
<evidence type="ECO:0000313" key="2">
    <source>
        <dbReference type="EMBL" id="KAF4650072.1"/>
    </source>
</evidence>
<reference evidence="2 3" key="1">
    <citation type="submission" date="2020-04" db="EMBL/GenBank/DDBJ databases">
        <title>Perkinsus chesapeaki whole genome sequence.</title>
        <authorList>
            <person name="Bogema D.R."/>
        </authorList>
    </citation>
    <scope>NUCLEOTIDE SEQUENCE [LARGE SCALE GENOMIC DNA]</scope>
    <source>
        <strain evidence="2">ATCC PRA-425</strain>
    </source>
</reference>